<dbReference type="PROSITE" id="PS50887">
    <property type="entry name" value="GGDEF"/>
    <property type="match status" value="1"/>
</dbReference>
<evidence type="ECO:0000256" key="2">
    <source>
        <dbReference type="ARBA" id="ARBA00034247"/>
    </source>
</evidence>
<keyword evidence="3" id="KW-1133">Transmembrane helix</keyword>
<dbReference type="GO" id="GO:1902201">
    <property type="term" value="P:negative regulation of bacterial-type flagellum-dependent cell motility"/>
    <property type="evidence" value="ECO:0007669"/>
    <property type="project" value="TreeGrafter"/>
</dbReference>
<dbReference type="GO" id="GO:0052621">
    <property type="term" value="F:diguanylate cyclase activity"/>
    <property type="evidence" value="ECO:0007669"/>
    <property type="project" value="UniProtKB-EC"/>
</dbReference>
<dbReference type="AlphaFoldDB" id="A0A290X4A7"/>
<dbReference type="NCBIfam" id="TIGR00254">
    <property type="entry name" value="GGDEF"/>
    <property type="match status" value="1"/>
</dbReference>
<keyword evidence="3" id="KW-0472">Membrane</keyword>
<dbReference type="PANTHER" id="PTHR45138:SF9">
    <property type="entry name" value="DIGUANYLATE CYCLASE DGCM-RELATED"/>
    <property type="match status" value="1"/>
</dbReference>
<dbReference type="InterPro" id="IPR050469">
    <property type="entry name" value="Diguanylate_Cyclase"/>
</dbReference>
<dbReference type="SMART" id="SM00267">
    <property type="entry name" value="GGDEF"/>
    <property type="match status" value="1"/>
</dbReference>
<dbReference type="InterPro" id="IPR043128">
    <property type="entry name" value="Rev_trsase/Diguanyl_cyclase"/>
</dbReference>
<dbReference type="Pfam" id="PF00990">
    <property type="entry name" value="GGDEF"/>
    <property type="match status" value="1"/>
</dbReference>
<dbReference type="SUPFAM" id="SSF55073">
    <property type="entry name" value="Nucleotide cyclase"/>
    <property type="match status" value="1"/>
</dbReference>
<dbReference type="Proteomes" id="UP000218437">
    <property type="component" value="Chromosome"/>
</dbReference>
<dbReference type="InterPro" id="IPR029787">
    <property type="entry name" value="Nucleotide_cyclase"/>
</dbReference>
<dbReference type="EMBL" id="CP023422">
    <property type="protein sequence ID" value="ATD63977.1"/>
    <property type="molecule type" value="Genomic_DNA"/>
</dbReference>
<keyword evidence="3" id="KW-0812">Transmembrane</keyword>
<name>A0A290X4A7_9BURK</name>
<keyword evidence="6" id="KW-1185">Reference proteome</keyword>
<dbReference type="GO" id="GO:0005886">
    <property type="term" value="C:plasma membrane"/>
    <property type="evidence" value="ECO:0007669"/>
    <property type="project" value="TreeGrafter"/>
</dbReference>
<evidence type="ECO:0000313" key="5">
    <source>
        <dbReference type="EMBL" id="ATD63977.1"/>
    </source>
</evidence>
<accession>A0A290X4A7</accession>
<feature type="domain" description="GGDEF" evidence="4">
    <location>
        <begin position="405"/>
        <end position="545"/>
    </location>
</feature>
<evidence type="ECO:0000256" key="1">
    <source>
        <dbReference type="ARBA" id="ARBA00012528"/>
    </source>
</evidence>
<comment type="catalytic activity">
    <reaction evidence="2">
        <text>2 GTP = 3',3'-c-di-GMP + 2 diphosphate</text>
        <dbReference type="Rhea" id="RHEA:24898"/>
        <dbReference type="ChEBI" id="CHEBI:33019"/>
        <dbReference type="ChEBI" id="CHEBI:37565"/>
        <dbReference type="ChEBI" id="CHEBI:58805"/>
        <dbReference type="EC" id="2.7.7.65"/>
    </reaction>
</comment>
<proteinExistence type="predicted"/>
<dbReference type="InterPro" id="IPR000160">
    <property type="entry name" value="GGDEF_dom"/>
</dbReference>
<reference evidence="5 6" key="1">
    <citation type="submission" date="2017-09" db="EMBL/GenBank/DDBJ databases">
        <title>Complete genome sequence of Janthinobacterium svalbardensis PAMC 27463.</title>
        <authorList>
            <person name="Cho Y.-J."/>
            <person name="Cho A."/>
            <person name="Kim O.-S."/>
            <person name="Lee J.-I."/>
        </authorList>
    </citation>
    <scope>NUCLEOTIDE SEQUENCE [LARGE SCALE GENOMIC DNA]</scope>
    <source>
        <strain evidence="5 6">PAMC 27463</strain>
    </source>
</reference>
<dbReference type="PANTHER" id="PTHR45138">
    <property type="entry name" value="REGULATORY COMPONENTS OF SENSORY TRANSDUCTION SYSTEM"/>
    <property type="match status" value="1"/>
</dbReference>
<protein>
    <recommendedName>
        <fullName evidence="1">diguanylate cyclase</fullName>
        <ecNumber evidence="1">2.7.7.65</ecNumber>
    </recommendedName>
</protein>
<dbReference type="CDD" id="cd01949">
    <property type="entry name" value="GGDEF"/>
    <property type="match status" value="1"/>
</dbReference>
<dbReference type="EC" id="2.7.7.65" evidence="1"/>
<evidence type="ECO:0000256" key="3">
    <source>
        <dbReference type="SAM" id="Phobius"/>
    </source>
</evidence>
<evidence type="ECO:0000259" key="4">
    <source>
        <dbReference type="PROSITE" id="PS50887"/>
    </source>
</evidence>
<sequence>MAEISAPRFAPRQVLVLYSLGSDASSQWQTLIHKGMSAELANENWHLAPGIYEERLDSVRVGEQPAVAGLETYLQTKYRMVQFDAIITENYLAAQFLSQHPQLFPGVPRYYVNQGRQDWTPADGINLDVRHDFGKAIAIMLQVTPGLRHIAVVGDGSARGQAWIAAIRDAIAPYQDRLKADFWDHLSQEELWRRTGTLGPGSAIYLLPVYRDELGQRTTPPAMARDLASRSAVPIFTSVESLILPGVVGGYVISGEKVGRTIARILLGRTPNPDGMQATIFDDAAVQRFGLRNLPGESRILNRPQGVWAQYHWQIIAGLSLIALQAALITALLLARRSRRASVAALHAERDMLEERVLQRTLELLVANSRLEQQATTDPLTGLGNRRMMTLRLTEELERAQRFGHTLSLLMIDIDHFKRINDDHGHDAGDRAIAAVAQVLRSVTRGMDTAARFGGEEFVLLMPETPLPVALEAAERLRLAAASLRVECDDGQLVSLTISIGVTCNTPQSTAATRREADNMTDLLIRADQALYRAKHGGRDRVEWS</sequence>
<dbReference type="Gene3D" id="3.30.70.270">
    <property type="match status" value="1"/>
</dbReference>
<gene>
    <name evidence="5" type="ORF">CNX70_21070</name>
</gene>
<evidence type="ECO:0000313" key="6">
    <source>
        <dbReference type="Proteomes" id="UP000218437"/>
    </source>
</evidence>
<organism evidence="5 6">
    <name type="scientific">Janthinobacterium svalbardensis</name>
    <dbReference type="NCBI Taxonomy" id="368607"/>
    <lineage>
        <taxon>Bacteria</taxon>
        <taxon>Pseudomonadati</taxon>
        <taxon>Pseudomonadota</taxon>
        <taxon>Betaproteobacteria</taxon>
        <taxon>Burkholderiales</taxon>
        <taxon>Oxalobacteraceae</taxon>
        <taxon>Janthinobacterium</taxon>
    </lineage>
</organism>
<dbReference type="KEGG" id="jsv:CNX70_21070"/>
<dbReference type="FunFam" id="3.30.70.270:FF:000001">
    <property type="entry name" value="Diguanylate cyclase domain protein"/>
    <property type="match status" value="1"/>
</dbReference>
<dbReference type="GO" id="GO:0043709">
    <property type="term" value="P:cell adhesion involved in single-species biofilm formation"/>
    <property type="evidence" value="ECO:0007669"/>
    <property type="project" value="TreeGrafter"/>
</dbReference>
<feature type="transmembrane region" description="Helical" evidence="3">
    <location>
        <begin position="311"/>
        <end position="335"/>
    </location>
</feature>